<feature type="domain" description="Laminin EGF-like" evidence="3">
    <location>
        <begin position="139"/>
        <end position="175"/>
    </location>
</feature>
<keyword evidence="5" id="KW-1185">Reference proteome</keyword>
<feature type="signal peptide" evidence="2">
    <location>
        <begin position="1"/>
        <end position="24"/>
    </location>
</feature>
<dbReference type="Proteomes" id="UP000256970">
    <property type="component" value="Unassembled WGS sequence"/>
</dbReference>
<dbReference type="InterPro" id="IPR009030">
    <property type="entry name" value="Growth_fac_rcpt_cys_sf"/>
</dbReference>
<feature type="chain" id="PRO_5016615957" description="Laminin EGF-like domain-containing protein" evidence="2">
    <location>
        <begin position="25"/>
        <end position="751"/>
    </location>
</feature>
<accession>A0A383WBR6</accession>
<name>A0A383WBR6_TETOB</name>
<evidence type="ECO:0000313" key="5">
    <source>
        <dbReference type="Proteomes" id="UP000256970"/>
    </source>
</evidence>
<keyword evidence="1" id="KW-1015">Disulfide bond</keyword>
<dbReference type="Gene3D" id="2.10.50.10">
    <property type="entry name" value="Tumor Necrosis Factor Receptor, subunit A, domain 2"/>
    <property type="match status" value="1"/>
</dbReference>
<evidence type="ECO:0000256" key="2">
    <source>
        <dbReference type="SAM" id="SignalP"/>
    </source>
</evidence>
<dbReference type="EMBL" id="FNXT01001215">
    <property type="protein sequence ID" value="SZX74474.1"/>
    <property type="molecule type" value="Genomic_DNA"/>
</dbReference>
<keyword evidence="2" id="KW-0732">Signal</keyword>
<proteinExistence type="predicted"/>
<gene>
    <name evidence="4" type="ORF">BQ4739_LOCUS14743</name>
</gene>
<dbReference type="SUPFAM" id="SSF57184">
    <property type="entry name" value="Growth factor receptor domain"/>
    <property type="match status" value="1"/>
</dbReference>
<evidence type="ECO:0000256" key="1">
    <source>
        <dbReference type="ARBA" id="ARBA00023157"/>
    </source>
</evidence>
<dbReference type="SMART" id="SM01411">
    <property type="entry name" value="Ephrin_rec_like"/>
    <property type="match status" value="2"/>
</dbReference>
<reference evidence="4 5" key="1">
    <citation type="submission" date="2016-10" db="EMBL/GenBank/DDBJ databases">
        <authorList>
            <person name="Cai Z."/>
        </authorList>
    </citation>
    <scope>NUCLEOTIDE SEQUENCE [LARGE SCALE GENOMIC DNA]</scope>
</reference>
<evidence type="ECO:0000259" key="3">
    <source>
        <dbReference type="PROSITE" id="PS01248"/>
    </source>
</evidence>
<dbReference type="InterPro" id="IPR002049">
    <property type="entry name" value="LE_dom"/>
</dbReference>
<protein>
    <recommendedName>
        <fullName evidence="3">Laminin EGF-like domain-containing protein</fullName>
    </recommendedName>
</protein>
<dbReference type="PROSITE" id="PS01248">
    <property type="entry name" value="EGF_LAM_1"/>
    <property type="match status" value="1"/>
</dbReference>
<sequence length="751" mass="74848">MRQASAPQLLLLLALASVALRCQCSSIIDKSAGTIPASASGRLLTAAPAPARQGSTCTVVPGETTDACHSSCQACKDTPGTAADSRQCVCCKAAGWVPNPSTPAACRACPRGWIAQQGELQCNQCQPGYSTLQQGSTVCDACAAGYEGPTCAPCEPGSYSARGPASTAAVGCLPCPLGSSSSKVTATLADCKTADGQGIVSMLATVTLLSPCNASLAAALLPVVEHAVADAAGNNSDAEYDMAAGGCAMRVRAARRRASRPVQAGATEVTAAYSFNVLATSAAGLAPKPLQLELMQRLLGLKLPGFPRLLLVAVGCQGDPDASLLPNALWECSEATASGSSCLADGCAPGFSPSTPLLYASCVAGQWNKEKAAGRCLADCSGNPRGIKPANWNCSSTTVGGLCAATSCRAGFELRGPLQARCQARGWNVISGSCRPRPCFGLPSEAGAGLPWPGCNSSAPIPHNTTCIATCPNRTKRSSTGRAAVSTGVSAQCSFGQWLVTGTCAEAPPVVPAAPGVSWACSEAAPTASGSYCLGSCGQGSGALGGMLLAACSNGSYSISGECVFGSAITCSYPPSSQPGYNRSQCSSGRAGAGQLCVGQCAPGYAASGAITAFCQVTGGHIVQGSCTELPCPNPPNFAAGVAWPCSSGNTSSGTSCKGSCTLGYTGGIAASCKQGSWELVGSCEGPARCDNPPNSLPGFTWPSCATGTAAVQSTCTGSCAATFAASGPISARCNNKGVYEVTGQCSGAPT</sequence>
<evidence type="ECO:0000313" key="4">
    <source>
        <dbReference type="EMBL" id="SZX74474.1"/>
    </source>
</evidence>
<dbReference type="InterPro" id="IPR000436">
    <property type="entry name" value="Sushi_SCR_CCP_dom"/>
</dbReference>
<dbReference type="AlphaFoldDB" id="A0A383WBR6"/>
<dbReference type="SMART" id="SM00032">
    <property type="entry name" value="CCP"/>
    <property type="match status" value="4"/>
</dbReference>
<organism evidence="4 5">
    <name type="scientific">Tetradesmus obliquus</name>
    <name type="common">Green alga</name>
    <name type="synonym">Acutodesmus obliquus</name>
    <dbReference type="NCBI Taxonomy" id="3088"/>
    <lineage>
        <taxon>Eukaryota</taxon>
        <taxon>Viridiplantae</taxon>
        <taxon>Chlorophyta</taxon>
        <taxon>core chlorophytes</taxon>
        <taxon>Chlorophyceae</taxon>
        <taxon>CS clade</taxon>
        <taxon>Sphaeropleales</taxon>
        <taxon>Scenedesmaceae</taxon>
        <taxon>Tetradesmus</taxon>
    </lineage>
</organism>